<dbReference type="NCBIfam" id="NF002519">
    <property type="entry name" value="PRK01908.1"/>
    <property type="match status" value="1"/>
</dbReference>
<keyword evidence="1" id="KW-0812">Transmembrane</keyword>
<dbReference type="GO" id="GO:0009055">
    <property type="term" value="F:electron transfer activity"/>
    <property type="evidence" value="ECO:0007669"/>
    <property type="project" value="InterPro"/>
</dbReference>
<dbReference type="GO" id="GO:0022900">
    <property type="term" value="P:electron transport chain"/>
    <property type="evidence" value="ECO:0007669"/>
    <property type="project" value="UniProtKB-UniRule"/>
</dbReference>
<sequence>MSTPAEKHAFRVSGETALTLLAFIVFFTALLAWVYLFSRPVIEQSTRTEKLVVLNQILPLDLYNNDPLNDTISLPAEPALGTKTPSTVYRARINGKPAALVMDVVAPDGYSGDIKLLVAFNAEGQVLGARVIEHKETPGLGDYIDPRKDKNKDTPWITQFNDVPGSLSAQDWHVKKDGGKFDAYAGATVTPRAVVKAVHRARDFVMANRQVLFMPSAMQNLSGPPPDKR</sequence>
<evidence type="ECO:0000313" key="2">
    <source>
        <dbReference type="EMBL" id="BBU69287.1"/>
    </source>
</evidence>
<dbReference type="EMBL" id="AP022345">
    <property type="protein sequence ID" value="BBU69287.1"/>
    <property type="molecule type" value="Genomic_DNA"/>
</dbReference>
<dbReference type="Pfam" id="PF04205">
    <property type="entry name" value="FMN_bind"/>
    <property type="match status" value="1"/>
</dbReference>
<reference evidence="3" key="1">
    <citation type="submission" date="2020-01" db="EMBL/GenBank/DDBJ databases">
        <title>Phosphoaccumulans saitamaens gen. nov., sp. nov., a polyphosphate accumulating bacterium isolated from surface river water.</title>
        <authorList>
            <person name="Watanabe K."/>
            <person name="Suda W."/>
        </authorList>
    </citation>
    <scope>NUCLEOTIDE SEQUENCE [LARGE SCALE GENOMIC DNA]</scope>
    <source>
        <strain evidence="3">ICHIAU1</strain>
    </source>
</reference>
<keyword evidence="1" id="KW-0249">Electron transport</keyword>
<dbReference type="RefSeq" id="WP_162071275.1">
    <property type="nucleotide sequence ID" value="NZ_AP019011.1"/>
</dbReference>
<comment type="cofactor">
    <cofactor evidence="1">
        <name>FMN</name>
        <dbReference type="ChEBI" id="CHEBI:58210"/>
    </cofactor>
</comment>
<dbReference type="OrthoDB" id="9784165at2"/>
<accession>A0A679I9F9</accession>
<keyword evidence="1" id="KW-0597">Phosphoprotein</keyword>
<keyword evidence="1" id="KW-0472">Membrane</keyword>
<organism evidence="2 3">
    <name type="scientific">Fluviibacter phosphoraccumulans</name>
    <dbReference type="NCBI Taxonomy" id="1751046"/>
    <lineage>
        <taxon>Bacteria</taxon>
        <taxon>Pseudomonadati</taxon>
        <taxon>Pseudomonadota</taxon>
        <taxon>Betaproteobacteria</taxon>
        <taxon>Rhodocyclales</taxon>
        <taxon>Fluviibacteraceae</taxon>
        <taxon>Fluviibacter</taxon>
    </lineage>
</organism>
<keyword evidence="1" id="KW-0997">Cell inner membrane</keyword>
<dbReference type="SMART" id="SM00900">
    <property type="entry name" value="FMN_bind"/>
    <property type="match status" value="1"/>
</dbReference>
<comment type="similarity">
    <text evidence="1">Belongs to the RnfG family.</text>
</comment>
<comment type="subcellular location">
    <subcellularLocation>
        <location evidence="1">Cell inner membrane</location>
        <topology evidence="1">Single-pass membrane protein</topology>
    </subcellularLocation>
</comment>
<gene>
    <name evidence="1" type="primary">rnfG</name>
    <name evidence="2" type="ORF">ICHIAU1_15700</name>
</gene>
<keyword evidence="1" id="KW-0288">FMN</keyword>
<proteinExistence type="inferred from homology"/>
<dbReference type="PANTHER" id="PTHR36118:SF1">
    <property type="entry name" value="ION-TRANSLOCATING OXIDOREDUCTASE COMPLEX SUBUNIT G"/>
    <property type="match status" value="1"/>
</dbReference>
<dbReference type="GO" id="GO:0010181">
    <property type="term" value="F:FMN binding"/>
    <property type="evidence" value="ECO:0007669"/>
    <property type="project" value="InterPro"/>
</dbReference>
<feature type="modified residue" description="FMN phosphoryl threonine" evidence="1">
    <location>
        <position position="188"/>
    </location>
</feature>
<comment type="function">
    <text evidence="1">Part of a membrane-bound complex that couples electron transfer with translocation of ions across the membrane.</text>
</comment>
<keyword evidence="1" id="KW-0285">Flavoprotein</keyword>
<dbReference type="InterPro" id="IPR010209">
    <property type="entry name" value="Ion_transpt_RnfG/RsxG"/>
</dbReference>
<name>A0A679I9F9_9RHOO</name>
<dbReference type="AlphaFoldDB" id="A0A679I9F9"/>
<dbReference type="PANTHER" id="PTHR36118">
    <property type="entry name" value="ION-TRANSLOCATING OXIDOREDUCTASE COMPLEX SUBUNIT G"/>
    <property type="match status" value="1"/>
</dbReference>
<keyword evidence="1" id="KW-1133">Transmembrane helix</keyword>
<evidence type="ECO:0000256" key="1">
    <source>
        <dbReference type="HAMAP-Rule" id="MF_00479"/>
    </source>
</evidence>
<keyword evidence="3" id="KW-1185">Reference proteome</keyword>
<dbReference type="NCBIfam" id="TIGR01947">
    <property type="entry name" value="rnfG"/>
    <property type="match status" value="1"/>
</dbReference>
<keyword evidence="1" id="KW-1003">Cell membrane</keyword>
<comment type="subunit">
    <text evidence="1">The complex is composed of six subunits: RnfA, RnfB, RnfC, RnfD, RnfE and RnfG.</text>
</comment>
<dbReference type="InterPro" id="IPR007329">
    <property type="entry name" value="FMN-bd"/>
</dbReference>
<keyword evidence="1" id="KW-1278">Translocase</keyword>
<dbReference type="PIRSF" id="PIRSF006091">
    <property type="entry name" value="E_trnsport_RnfG"/>
    <property type="match status" value="1"/>
</dbReference>
<evidence type="ECO:0000313" key="3">
    <source>
        <dbReference type="Proteomes" id="UP000463961"/>
    </source>
</evidence>
<dbReference type="EC" id="7.-.-.-" evidence="1"/>
<protein>
    <recommendedName>
        <fullName evidence="1">Ion-translocating oxidoreductase complex subunit G</fullName>
        <ecNumber evidence="1">7.-.-.-</ecNumber>
    </recommendedName>
    <alternativeName>
        <fullName evidence="1">Rnf electron transport complex subunit G</fullName>
    </alternativeName>
</protein>
<dbReference type="GO" id="GO:0005886">
    <property type="term" value="C:plasma membrane"/>
    <property type="evidence" value="ECO:0007669"/>
    <property type="project" value="UniProtKB-SubCell"/>
</dbReference>
<keyword evidence="1" id="KW-0813">Transport</keyword>
<dbReference type="Proteomes" id="UP000463961">
    <property type="component" value="Chromosome"/>
</dbReference>
<dbReference type="HAMAP" id="MF_00479">
    <property type="entry name" value="RsxG_RnfG"/>
    <property type="match status" value="1"/>
</dbReference>